<comment type="caution">
    <text evidence="1">The sequence shown here is derived from an EMBL/GenBank/DDBJ whole genome shotgun (WGS) entry which is preliminary data.</text>
</comment>
<name>A0A8T0TRY4_PANVG</name>
<keyword evidence="2" id="KW-1185">Reference proteome</keyword>
<dbReference type="Proteomes" id="UP000823388">
    <property type="component" value="Chromosome 4K"/>
</dbReference>
<dbReference type="EMBL" id="CM029043">
    <property type="protein sequence ID" value="KAG2611594.1"/>
    <property type="molecule type" value="Genomic_DNA"/>
</dbReference>
<protein>
    <submittedName>
        <fullName evidence="1">Uncharacterized protein</fullName>
    </submittedName>
</protein>
<reference evidence="1" key="1">
    <citation type="submission" date="2020-05" db="EMBL/GenBank/DDBJ databases">
        <title>WGS assembly of Panicum virgatum.</title>
        <authorList>
            <person name="Lovell J.T."/>
            <person name="Jenkins J."/>
            <person name="Shu S."/>
            <person name="Juenger T.E."/>
            <person name="Schmutz J."/>
        </authorList>
    </citation>
    <scope>NUCLEOTIDE SEQUENCE</scope>
    <source>
        <strain evidence="1">AP13</strain>
    </source>
</reference>
<dbReference type="AlphaFoldDB" id="A0A8T0TRY4"/>
<evidence type="ECO:0000313" key="2">
    <source>
        <dbReference type="Proteomes" id="UP000823388"/>
    </source>
</evidence>
<organism evidence="1 2">
    <name type="scientific">Panicum virgatum</name>
    <name type="common">Blackwell switchgrass</name>
    <dbReference type="NCBI Taxonomy" id="38727"/>
    <lineage>
        <taxon>Eukaryota</taxon>
        <taxon>Viridiplantae</taxon>
        <taxon>Streptophyta</taxon>
        <taxon>Embryophyta</taxon>
        <taxon>Tracheophyta</taxon>
        <taxon>Spermatophyta</taxon>
        <taxon>Magnoliopsida</taxon>
        <taxon>Liliopsida</taxon>
        <taxon>Poales</taxon>
        <taxon>Poaceae</taxon>
        <taxon>PACMAD clade</taxon>
        <taxon>Panicoideae</taxon>
        <taxon>Panicodae</taxon>
        <taxon>Paniceae</taxon>
        <taxon>Panicinae</taxon>
        <taxon>Panicum</taxon>
        <taxon>Panicum sect. Hiantes</taxon>
    </lineage>
</organism>
<proteinExistence type="predicted"/>
<accession>A0A8T0TRY4</accession>
<evidence type="ECO:0000313" key="1">
    <source>
        <dbReference type="EMBL" id="KAG2611594.1"/>
    </source>
</evidence>
<sequence length="72" mass="8071">MDPTPLPSHGDPWLQSAESLDCRFEEASSLFCTKICYSVNSIVSSTLCYSVNQNMPLHSVIFPHFLFNKSSD</sequence>
<gene>
    <name evidence="1" type="ORF">PVAP13_4KG240400</name>
</gene>